<accession>A0A919XNK3</accession>
<gene>
    <name evidence="1" type="ORF">J2TS6_48060</name>
</gene>
<comment type="caution">
    <text evidence="1">The sequence shown here is derived from an EMBL/GenBank/DDBJ whole genome shotgun (WGS) entry which is preliminary data.</text>
</comment>
<dbReference type="AlphaFoldDB" id="A0A919XNK3"/>
<evidence type="ECO:0000313" key="2">
    <source>
        <dbReference type="Proteomes" id="UP000679779"/>
    </source>
</evidence>
<proteinExistence type="predicted"/>
<keyword evidence="2" id="KW-1185">Reference proteome</keyword>
<organism evidence="1 2">
    <name type="scientific">Paenibacillus albilobatus</name>
    <dbReference type="NCBI Taxonomy" id="2716884"/>
    <lineage>
        <taxon>Bacteria</taxon>
        <taxon>Bacillati</taxon>
        <taxon>Bacillota</taxon>
        <taxon>Bacilli</taxon>
        <taxon>Bacillales</taxon>
        <taxon>Paenibacillaceae</taxon>
        <taxon>Paenibacillus</taxon>
    </lineage>
</organism>
<dbReference type="Proteomes" id="UP000679779">
    <property type="component" value="Unassembled WGS sequence"/>
</dbReference>
<reference evidence="1" key="1">
    <citation type="submission" date="2021-03" db="EMBL/GenBank/DDBJ databases">
        <title>Antimicrobial resistance genes in bacteria isolated from Japanese honey, and their potential for conferring macrolide and lincosamide resistance in the American foulbrood pathogen Paenibacillus larvae.</title>
        <authorList>
            <person name="Okamoto M."/>
            <person name="Kumagai M."/>
            <person name="Kanamori H."/>
            <person name="Takamatsu D."/>
        </authorList>
    </citation>
    <scope>NUCLEOTIDE SEQUENCE</scope>
    <source>
        <strain evidence="1">J2TS6</strain>
    </source>
</reference>
<dbReference type="EMBL" id="BORQ01000007">
    <property type="protein sequence ID" value="GIO33665.1"/>
    <property type="molecule type" value="Genomic_DNA"/>
</dbReference>
<name>A0A919XNK3_9BACL</name>
<protein>
    <submittedName>
        <fullName evidence="1">Uncharacterized protein</fullName>
    </submittedName>
</protein>
<evidence type="ECO:0000313" key="1">
    <source>
        <dbReference type="EMBL" id="GIO33665.1"/>
    </source>
</evidence>
<sequence>MSFDFEKEDMYKLYVGGRQVTADASEVVTSVQQPEAQEKDENQAELFAVDGTVPGANGGGDDE</sequence>